<accession>A0A383EGK5</accession>
<sequence length="127" mass="14207">MMKKLILLIAVTTLVGCGKKAPQTQPNTKTRPVPAGPASAELSTLEKKHPDAFINSMGMVFRPVPGTEVQFCIWETRVKDYKAYAEANTGVDDNWKRPIRNSPFTQTDMHPVVMVNWNDAQAFCAWL</sequence>
<dbReference type="InterPro" id="IPR005532">
    <property type="entry name" value="SUMF_dom"/>
</dbReference>
<dbReference type="PROSITE" id="PS51257">
    <property type="entry name" value="PROKAR_LIPOPROTEIN"/>
    <property type="match status" value="1"/>
</dbReference>
<dbReference type="SUPFAM" id="SSF56436">
    <property type="entry name" value="C-type lectin-like"/>
    <property type="match status" value="1"/>
</dbReference>
<feature type="non-terminal residue" evidence="3">
    <location>
        <position position="127"/>
    </location>
</feature>
<feature type="region of interest" description="Disordered" evidence="1">
    <location>
        <begin position="19"/>
        <end position="42"/>
    </location>
</feature>
<evidence type="ECO:0000259" key="2">
    <source>
        <dbReference type="Pfam" id="PF03781"/>
    </source>
</evidence>
<dbReference type="EMBL" id="UINC01225778">
    <property type="protein sequence ID" value="SVE55986.1"/>
    <property type="molecule type" value="Genomic_DNA"/>
</dbReference>
<proteinExistence type="predicted"/>
<dbReference type="InterPro" id="IPR016187">
    <property type="entry name" value="CTDL_fold"/>
</dbReference>
<evidence type="ECO:0000313" key="3">
    <source>
        <dbReference type="EMBL" id="SVE55986.1"/>
    </source>
</evidence>
<evidence type="ECO:0000256" key="1">
    <source>
        <dbReference type="SAM" id="MobiDB-lite"/>
    </source>
</evidence>
<dbReference type="AlphaFoldDB" id="A0A383EGK5"/>
<dbReference type="Pfam" id="PF03781">
    <property type="entry name" value="FGE-sulfatase"/>
    <property type="match status" value="1"/>
</dbReference>
<name>A0A383EGK5_9ZZZZ</name>
<reference evidence="3" key="1">
    <citation type="submission" date="2018-05" db="EMBL/GenBank/DDBJ databases">
        <authorList>
            <person name="Lanie J.A."/>
            <person name="Ng W.-L."/>
            <person name="Kazmierczak K.M."/>
            <person name="Andrzejewski T.M."/>
            <person name="Davidsen T.M."/>
            <person name="Wayne K.J."/>
            <person name="Tettelin H."/>
            <person name="Glass J.I."/>
            <person name="Rusch D."/>
            <person name="Podicherti R."/>
            <person name="Tsui H.-C.T."/>
            <person name="Winkler M.E."/>
        </authorList>
    </citation>
    <scope>NUCLEOTIDE SEQUENCE</scope>
</reference>
<gene>
    <name evidence="3" type="ORF">METZ01_LOCUS508840</name>
</gene>
<dbReference type="InterPro" id="IPR042095">
    <property type="entry name" value="SUMF_sf"/>
</dbReference>
<organism evidence="3">
    <name type="scientific">marine metagenome</name>
    <dbReference type="NCBI Taxonomy" id="408172"/>
    <lineage>
        <taxon>unclassified sequences</taxon>
        <taxon>metagenomes</taxon>
        <taxon>ecological metagenomes</taxon>
    </lineage>
</organism>
<feature type="domain" description="Sulfatase-modifying factor enzyme-like" evidence="2">
    <location>
        <begin position="70"/>
        <end position="127"/>
    </location>
</feature>
<protein>
    <recommendedName>
        <fullName evidence="2">Sulfatase-modifying factor enzyme-like domain-containing protein</fullName>
    </recommendedName>
</protein>
<dbReference type="Gene3D" id="3.90.1580.10">
    <property type="entry name" value="paralog of FGE (formylglycine-generating enzyme)"/>
    <property type="match status" value="1"/>
</dbReference>